<name>A0ABX2HYT6_ANAHA</name>
<gene>
    <name evidence="1" type="ORF">G5A72_10020</name>
</gene>
<dbReference type="EMBL" id="JAAITB010000021">
    <property type="protein sequence ID" value="NSJ79909.1"/>
    <property type="molecule type" value="Genomic_DNA"/>
</dbReference>
<dbReference type="Proteomes" id="UP001644750">
    <property type="component" value="Unassembled WGS sequence"/>
</dbReference>
<accession>A0ABX2HYT6</accession>
<reference evidence="1 2" key="1">
    <citation type="journal article" date="2020" name="Cell Host Microbe">
        <title>Functional and Genomic Variation between Human-Derived Isolates of Lachnospiraceae Reveals Inter- and Intra-Species Diversity.</title>
        <authorList>
            <person name="Sorbara M.T."/>
            <person name="Littmann E.R."/>
            <person name="Fontana E."/>
            <person name="Moody T.U."/>
            <person name="Kohout C.E."/>
            <person name="Gjonbalaj M."/>
            <person name="Eaton V."/>
            <person name="Seok R."/>
            <person name="Leiner I.M."/>
            <person name="Pamer E.G."/>
        </authorList>
    </citation>
    <scope>NUCLEOTIDE SEQUENCE [LARGE SCALE GENOMIC DNA]</scope>
    <source>
        <strain evidence="1 2">MSK.14.57</strain>
    </source>
</reference>
<keyword evidence="2" id="KW-1185">Reference proteome</keyword>
<evidence type="ECO:0000313" key="2">
    <source>
        <dbReference type="Proteomes" id="UP001644750"/>
    </source>
</evidence>
<sequence>MKEIADIYIKMTIKWTNQTIRERTFKISKKLEINFKTDILKITKAGKGGIKNESES</sequence>
<dbReference type="RefSeq" id="WP_155496488.1">
    <property type="nucleotide sequence ID" value="NZ_BAABYN010000001.1"/>
</dbReference>
<comment type="caution">
    <text evidence="1">The sequence shown here is derived from an EMBL/GenBank/DDBJ whole genome shotgun (WGS) entry which is preliminary data.</text>
</comment>
<organism evidence="1 2">
    <name type="scientific">Anaerostipes hadrus</name>
    <dbReference type="NCBI Taxonomy" id="649756"/>
    <lineage>
        <taxon>Bacteria</taxon>
        <taxon>Bacillati</taxon>
        <taxon>Bacillota</taxon>
        <taxon>Clostridia</taxon>
        <taxon>Lachnospirales</taxon>
        <taxon>Lachnospiraceae</taxon>
        <taxon>Anaerostipes</taxon>
    </lineage>
</organism>
<evidence type="ECO:0000313" key="1">
    <source>
        <dbReference type="EMBL" id="NSJ79909.1"/>
    </source>
</evidence>
<proteinExistence type="predicted"/>
<protein>
    <submittedName>
        <fullName evidence="1">Uncharacterized protein</fullName>
    </submittedName>
</protein>